<dbReference type="InterPro" id="IPR039420">
    <property type="entry name" value="WalR-like"/>
</dbReference>
<evidence type="ECO:0000313" key="9">
    <source>
        <dbReference type="EMBL" id="RTR29477.1"/>
    </source>
</evidence>
<feature type="domain" description="Response regulatory" evidence="8">
    <location>
        <begin position="10"/>
        <end position="131"/>
    </location>
</feature>
<dbReference type="GO" id="GO:0032993">
    <property type="term" value="C:protein-DNA complex"/>
    <property type="evidence" value="ECO:0007669"/>
    <property type="project" value="TreeGrafter"/>
</dbReference>
<keyword evidence="10" id="KW-1185">Reference proteome</keyword>
<accession>A0A431W1V5</accession>
<name>A0A431W1V5_9DEIO</name>
<comment type="caution">
    <text evidence="9">The sequence shown here is derived from an EMBL/GenBank/DDBJ whole genome shotgun (WGS) entry which is preliminary data.</text>
</comment>
<evidence type="ECO:0000313" key="10">
    <source>
        <dbReference type="Proteomes" id="UP000277766"/>
    </source>
</evidence>
<keyword evidence="4" id="KW-0238">DNA-binding</keyword>
<dbReference type="SMART" id="SM00448">
    <property type="entry name" value="REC"/>
    <property type="match status" value="1"/>
</dbReference>
<keyword evidence="1 6" id="KW-0597">Phosphoprotein</keyword>
<dbReference type="OrthoDB" id="9783388at2"/>
<keyword evidence="5" id="KW-0804">Transcription</keyword>
<dbReference type="SUPFAM" id="SSF52172">
    <property type="entry name" value="CheY-like"/>
    <property type="match status" value="1"/>
</dbReference>
<dbReference type="PANTHER" id="PTHR48111">
    <property type="entry name" value="REGULATOR OF RPOS"/>
    <property type="match status" value="1"/>
</dbReference>
<dbReference type="InterPro" id="IPR011006">
    <property type="entry name" value="CheY-like_superfamily"/>
</dbReference>
<sequence>MSHQFWRKRLILIVDDSAVVRWQLTRQLEAAGLGTVHAPEQLWEARELLGFGDGETLVEVLLLDLVMPQTDGLAFLQELRGFPHLSDLPVIIVTSLEEENELERVFAAGANDYLTKPSLPVVLAARVRNLQRLARATNERKARERELLRLTRDLQQARDELEHLSMTDSLTGVANRRSFEVLLRRHSAPLAAQAVHSA</sequence>
<evidence type="ECO:0000256" key="4">
    <source>
        <dbReference type="ARBA" id="ARBA00023125"/>
    </source>
</evidence>
<feature type="modified residue" description="4-aspartylphosphate" evidence="6">
    <location>
        <position position="64"/>
    </location>
</feature>
<dbReference type="GO" id="GO:0006355">
    <property type="term" value="P:regulation of DNA-templated transcription"/>
    <property type="evidence" value="ECO:0007669"/>
    <property type="project" value="TreeGrafter"/>
</dbReference>
<keyword evidence="3" id="KW-0805">Transcription regulation</keyword>
<organism evidence="9 10">
    <name type="scientific">Deinococcus radiophilus</name>
    <dbReference type="NCBI Taxonomy" id="32062"/>
    <lineage>
        <taxon>Bacteria</taxon>
        <taxon>Thermotogati</taxon>
        <taxon>Deinococcota</taxon>
        <taxon>Deinococci</taxon>
        <taxon>Deinococcales</taxon>
        <taxon>Deinococcaceae</taxon>
        <taxon>Deinococcus</taxon>
    </lineage>
</organism>
<evidence type="ECO:0000256" key="2">
    <source>
        <dbReference type="ARBA" id="ARBA00023012"/>
    </source>
</evidence>
<gene>
    <name evidence="9" type="ORF">EJ104_03580</name>
</gene>
<dbReference type="Pfam" id="PF00072">
    <property type="entry name" value="Response_reg"/>
    <property type="match status" value="1"/>
</dbReference>
<feature type="coiled-coil region" evidence="7">
    <location>
        <begin position="127"/>
        <end position="167"/>
    </location>
</feature>
<evidence type="ECO:0000259" key="8">
    <source>
        <dbReference type="PROSITE" id="PS50110"/>
    </source>
</evidence>
<dbReference type="Proteomes" id="UP000277766">
    <property type="component" value="Unassembled WGS sequence"/>
</dbReference>
<dbReference type="Gene3D" id="3.40.50.2300">
    <property type="match status" value="1"/>
</dbReference>
<keyword evidence="2" id="KW-0902">Two-component regulatory system</keyword>
<dbReference type="InterPro" id="IPR043128">
    <property type="entry name" value="Rev_trsase/Diguanyl_cyclase"/>
</dbReference>
<evidence type="ECO:0000256" key="5">
    <source>
        <dbReference type="ARBA" id="ARBA00023163"/>
    </source>
</evidence>
<dbReference type="GO" id="GO:0000976">
    <property type="term" value="F:transcription cis-regulatory region binding"/>
    <property type="evidence" value="ECO:0007669"/>
    <property type="project" value="TreeGrafter"/>
</dbReference>
<dbReference type="EMBL" id="RXPE01000004">
    <property type="protein sequence ID" value="RTR29477.1"/>
    <property type="molecule type" value="Genomic_DNA"/>
</dbReference>
<reference evidence="9 10" key="1">
    <citation type="submission" date="2018-12" db="EMBL/GenBank/DDBJ databases">
        <title>Deinococcus radiophilus ATCC 27603 genome sequencing and assembly.</title>
        <authorList>
            <person name="Maclea K.S."/>
            <person name="Maynard C.R."/>
        </authorList>
    </citation>
    <scope>NUCLEOTIDE SEQUENCE [LARGE SCALE GENOMIC DNA]</scope>
    <source>
        <strain evidence="9 10">ATCC 27603</strain>
    </source>
</reference>
<dbReference type="PANTHER" id="PTHR48111:SF1">
    <property type="entry name" value="TWO-COMPONENT RESPONSE REGULATOR ORR33"/>
    <property type="match status" value="1"/>
</dbReference>
<proteinExistence type="predicted"/>
<evidence type="ECO:0000256" key="3">
    <source>
        <dbReference type="ARBA" id="ARBA00023015"/>
    </source>
</evidence>
<evidence type="ECO:0000256" key="1">
    <source>
        <dbReference type="ARBA" id="ARBA00022553"/>
    </source>
</evidence>
<dbReference type="GO" id="GO:0005829">
    <property type="term" value="C:cytosol"/>
    <property type="evidence" value="ECO:0007669"/>
    <property type="project" value="TreeGrafter"/>
</dbReference>
<protein>
    <submittedName>
        <fullName evidence="9">Response regulator</fullName>
    </submittedName>
</protein>
<evidence type="ECO:0000256" key="7">
    <source>
        <dbReference type="SAM" id="Coils"/>
    </source>
</evidence>
<dbReference type="InterPro" id="IPR001789">
    <property type="entry name" value="Sig_transdc_resp-reg_receiver"/>
</dbReference>
<dbReference type="Gene3D" id="3.30.70.270">
    <property type="match status" value="1"/>
</dbReference>
<evidence type="ECO:0000256" key="6">
    <source>
        <dbReference type="PROSITE-ProRule" id="PRU00169"/>
    </source>
</evidence>
<dbReference type="PROSITE" id="PS50110">
    <property type="entry name" value="RESPONSE_REGULATORY"/>
    <property type="match status" value="1"/>
</dbReference>
<dbReference type="GO" id="GO:0000156">
    <property type="term" value="F:phosphorelay response regulator activity"/>
    <property type="evidence" value="ECO:0007669"/>
    <property type="project" value="TreeGrafter"/>
</dbReference>
<dbReference type="AlphaFoldDB" id="A0A431W1V5"/>
<keyword evidence="7" id="KW-0175">Coiled coil</keyword>